<reference evidence="9" key="2">
    <citation type="submission" date="2025-08" db="UniProtKB">
        <authorList>
            <consortium name="Ensembl"/>
        </authorList>
    </citation>
    <scope>IDENTIFICATION</scope>
</reference>
<keyword evidence="2 8" id="KW-0796">Tight junction</keyword>
<reference evidence="9 10" key="1">
    <citation type="submission" date="2019-04" db="EMBL/GenBank/DDBJ databases">
        <authorList>
            <consortium name="Wellcome Sanger Institute Data Sharing"/>
        </authorList>
    </citation>
    <scope>NUCLEOTIDE SEQUENCE [LARGE SCALE GENOMIC DNA]</scope>
</reference>
<evidence type="ECO:0000313" key="9">
    <source>
        <dbReference type="Ensembl" id="ENSSFOP00015014325.1"/>
    </source>
</evidence>
<evidence type="ECO:0000256" key="8">
    <source>
        <dbReference type="RuleBase" id="RU060637"/>
    </source>
</evidence>
<evidence type="ECO:0000256" key="1">
    <source>
        <dbReference type="ARBA" id="ARBA00008295"/>
    </source>
</evidence>
<evidence type="ECO:0000256" key="7">
    <source>
        <dbReference type="ARBA" id="ARBA00023136"/>
    </source>
</evidence>
<dbReference type="GO" id="GO:0005886">
    <property type="term" value="C:plasma membrane"/>
    <property type="evidence" value="ECO:0007669"/>
    <property type="project" value="UniProtKB-SubCell"/>
</dbReference>
<keyword evidence="4 8" id="KW-0812">Transmembrane</keyword>
<dbReference type="PROSITE" id="PS01346">
    <property type="entry name" value="CLAUDIN"/>
    <property type="match status" value="1"/>
</dbReference>
<evidence type="ECO:0000256" key="3">
    <source>
        <dbReference type="ARBA" id="ARBA00022475"/>
    </source>
</evidence>
<comment type="similarity">
    <text evidence="1 8">Belongs to the claudin family.</text>
</comment>
<feature type="transmembrane region" description="Helical" evidence="8">
    <location>
        <begin position="163"/>
        <end position="185"/>
    </location>
</feature>
<dbReference type="PRINTS" id="PR01077">
    <property type="entry name" value="CLAUDIN"/>
</dbReference>
<dbReference type="PANTHER" id="PTHR12002">
    <property type="entry name" value="CLAUDIN"/>
    <property type="match status" value="1"/>
</dbReference>
<dbReference type="InterPro" id="IPR017974">
    <property type="entry name" value="Claudin_CS"/>
</dbReference>
<accession>A0A8C9RDI4</accession>
<name>A0A8C9RDI4_SCLFO</name>
<keyword evidence="10" id="KW-1185">Reference proteome</keyword>
<dbReference type="GO" id="GO:0005198">
    <property type="term" value="F:structural molecule activity"/>
    <property type="evidence" value="ECO:0007669"/>
    <property type="project" value="InterPro"/>
</dbReference>
<dbReference type="GeneTree" id="ENSGT00940000164897"/>
<keyword evidence="6 8" id="KW-1133">Transmembrane helix</keyword>
<dbReference type="Ensembl" id="ENSSFOT00015014497.2">
    <property type="protein sequence ID" value="ENSSFOP00015014325.1"/>
    <property type="gene ID" value="ENSSFOG00015009240.2"/>
</dbReference>
<dbReference type="OrthoDB" id="8612291at2759"/>
<sequence length="223" mass="24559">MHACMCALELLGMFSSIVAWLCSFATTILPTWISHSTELLPTESYEQGLWESCVMHDNGDMECRAYDTLLGLPQDIKLAQIFMCLGLTTGVLAVLLPIPGLYLINCCKGPEGQRAKRIMKILGGIFCLVTGVEVLIPVSYVAHKTVEHFFDESMSEMLSRPEFGDALFCGWVAGFLHLVSGVLLVSSCFCSKRESDPAPHRRQCVKAIAYSSKSTSEYVCRGT</sequence>
<comment type="function">
    <text evidence="8">Claudins function as major constituents of the tight junction complexes that regulate the permeability of epithelia.</text>
</comment>
<dbReference type="InterPro" id="IPR006187">
    <property type="entry name" value="Claudin"/>
</dbReference>
<dbReference type="Gene3D" id="1.20.140.150">
    <property type="match status" value="1"/>
</dbReference>
<evidence type="ECO:0000256" key="2">
    <source>
        <dbReference type="ARBA" id="ARBA00022427"/>
    </source>
</evidence>
<dbReference type="GeneID" id="108920575"/>
<organism evidence="9 10">
    <name type="scientific">Scleropages formosus</name>
    <name type="common">Asian bonytongue</name>
    <name type="synonym">Osteoglossum formosum</name>
    <dbReference type="NCBI Taxonomy" id="113540"/>
    <lineage>
        <taxon>Eukaryota</taxon>
        <taxon>Metazoa</taxon>
        <taxon>Chordata</taxon>
        <taxon>Craniata</taxon>
        <taxon>Vertebrata</taxon>
        <taxon>Euteleostomi</taxon>
        <taxon>Actinopterygii</taxon>
        <taxon>Neopterygii</taxon>
        <taxon>Teleostei</taxon>
        <taxon>Osteoglossocephala</taxon>
        <taxon>Osteoglossomorpha</taxon>
        <taxon>Osteoglossiformes</taxon>
        <taxon>Osteoglossidae</taxon>
        <taxon>Scleropages</taxon>
    </lineage>
</organism>
<feature type="transmembrane region" description="Helical" evidence="8">
    <location>
        <begin position="78"/>
        <end position="104"/>
    </location>
</feature>
<dbReference type="AlphaFoldDB" id="A0A8C9RDI4"/>
<reference evidence="9" key="3">
    <citation type="submission" date="2025-09" db="UniProtKB">
        <authorList>
            <consortium name="Ensembl"/>
        </authorList>
    </citation>
    <scope>IDENTIFICATION</scope>
</reference>
<evidence type="ECO:0000313" key="10">
    <source>
        <dbReference type="Proteomes" id="UP000694397"/>
    </source>
</evidence>
<keyword evidence="7 8" id="KW-0472">Membrane</keyword>
<comment type="subcellular location">
    <subcellularLocation>
        <location evidence="8">Cell junction</location>
        <location evidence="8">Tight junction</location>
    </subcellularLocation>
    <subcellularLocation>
        <location evidence="8">Cell membrane</location>
        <topology evidence="8">Multi-pass membrane protein</topology>
    </subcellularLocation>
</comment>
<protein>
    <recommendedName>
        <fullName evidence="8">Claudin</fullName>
    </recommendedName>
</protein>
<evidence type="ECO:0000256" key="5">
    <source>
        <dbReference type="ARBA" id="ARBA00022949"/>
    </source>
</evidence>
<feature type="transmembrane region" description="Helical" evidence="8">
    <location>
        <begin position="12"/>
        <end position="33"/>
    </location>
</feature>
<gene>
    <name evidence="9" type="primary">LOC108920575</name>
</gene>
<proteinExistence type="inferred from homology"/>
<dbReference type="RefSeq" id="XP_018584949.1">
    <property type="nucleotide sequence ID" value="XM_018729433.2"/>
</dbReference>
<dbReference type="GO" id="GO:0005923">
    <property type="term" value="C:bicellular tight junction"/>
    <property type="evidence" value="ECO:0007669"/>
    <property type="project" value="UniProtKB-SubCell"/>
</dbReference>
<dbReference type="Proteomes" id="UP000694397">
    <property type="component" value="Chromosome 14"/>
</dbReference>
<keyword evidence="3 8" id="KW-1003">Cell membrane</keyword>
<feature type="transmembrane region" description="Helical" evidence="8">
    <location>
        <begin position="125"/>
        <end position="143"/>
    </location>
</feature>
<evidence type="ECO:0000256" key="6">
    <source>
        <dbReference type="ARBA" id="ARBA00022989"/>
    </source>
</evidence>
<keyword evidence="5 8" id="KW-0965">Cell junction</keyword>
<dbReference type="KEGG" id="sfm:108920575"/>
<dbReference type="Pfam" id="PF00822">
    <property type="entry name" value="PMP22_Claudin"/>
    <property type="match status" value="1"/>
</dbReference>
<evidence type="ECO:0000256" key="4">
    <source>
        <dbReference type="ARBA" id="ARBA00022692"/>
    </source>
</evidence>
<dbReference type="InterPro" id="IPR004031">
    <property type="entry name" value="PMP22/EMP/MP20/Claudin"/>
</dbReference>